<accession>A0A1G8D6K5</accession>
<dbReference type="Pfam" id="PF14293">
    <property type="entry name" value="YWFCY"/>
    <property type="match status" value="1"/>
</dbReference>
<evidence type="ECO:0000256" key="3">
    <source>
        <dbReference type="ARBA" id="ARBA00022692"/>
    </source>
</evidence>
<evidence type="ECO:0000256" key="6">
    <source>
        <dbReference type="SAM" id="Phobius"/>
    </source>
</evidence>
<comment type="subcellular location">
    <subcellularLocation>
        <location evidence="1">Cell membrane</location>
        <topology evidence="1">Multi-pass membrane protein</topology>
    </subcellularLocation>
</comment>
<keyword evidence="9" id="KW-0238">DNA-binding</keyword>
<gene>
    <name evidence="9" type="ORF">SAMN05421827_12812</name>
</gene>
<organism evidence="9 10">
    <name type="scientific">Pedobacter terrae</name>
    <dbReference type="NCBI Taxonomy" id="405671"/>
    <lineage>
        <taxon>Bacteria</taxon>
        <taxon>Pseudomonadati</taxon>
        <taxon>Bacteroidota</taxon>
        <taxon>Sphingobacteriia</taxon>
        <taxon>Sphingobacteriales</taxon>
        <taxon>Sphingobacteriaceae</taxon>
        <taxon>Pedobacter</taxon>
    </lineage>
</organism>
<dbReference type="CDD" id="cd01127">
    <property type="entry name" value="TrwB_TraG_TraD_VirD4"/>
    <property type="match status" value="1"/>
</dbReference>
<evidence type="ECO:0000256" key="5">
    <source>
        <dbReference type="ARBA" id="ARBA00023136"/>
    </source>
</evidence>
<feature type="transmembrane region" description="Helical" evidence="6">
    <location>
        <begin position="61"/>
        <end position="81"/>
    </location>
</feature>
<sequence>MEEKKELQKLHGMLQFVVYLLIFFEIVIFVYAERVFISGKFGNGFAHIFEKLSHMAIYKNIFYSKFTTLVIICLVSIGTLSKKKLELDPKKHIVYPLVVGLLLFFGSIWFLNQHGKDAFPYTSWYNIGFIVTSLVGAVLIHTSMDNISKIIHSGFGKDEWNIEGESFMQSVKEDVTPYSVNIPMQFYHKKKVHNGFINVVNPFRGTILIGTPGSGKSFGVVNPFIRQMIAKGYTMCLYDFKFPDLGQIAYYHYLLAKQNNKIKDYQFNVINLDKVEKSRRINPLRADYIETLADASETAEAIVESLQKSDSSGGSEKFFTQSAVNFLASCIYFVSRHDNGKYSTFAHLLAFLNRTYEEIFTCLNTYPVLESLLSPFASALQKKAYDQLEGQIGTLKIFISRLNTEETAWVFSADDFNLKISDPKHPSILILANSPATQNINSTCYSVVVNRLTRLINTKGNLPTAIIADEAPTLFIHKIENLISTARSNKVAVLLGLQELPQLKQLQGKDTATTITAVIGNVISGSVRNKETLDWLERLFGKKKQIGEGLSIDRSKTSVSLNEKYDPLIPAGKIAQLGTGELVGLIATDVNNDYTGKYTTSNVHCKVNLNLADIQREEKGYRELPNFYDFKGNKAKILNSNFLKIRKDVDGIIQYYSN</sequence>
<keyword evidence="4 6" id="KW-1133">Transmembrane helix</keyword>
<name>A0A1G8D6K5_9SPHI</name>
<keyword evidence="10" id="KW-1185">Reference proteome</keyword>
<dbReference type="GO" id="GO:0005886">
    <property type="term" value="C:plasma membrane"/>
    <property type="evidence" value="ECO:0007669"/>
    <property type="project" value="UniProtKB-SubCell"/>
</dbReference>
<dbReference type="EMBL" id="FNCH01000028">
    <property type="protein sequence ID" value="SDH52890.1"/>
    <property type="molecule type" value="Genomic_DNA"/>
</dbReference>
<dbReference type="InterPro" id="IPR051539">
    <property type="entry name" value="T4SS-coupling_protein"/>
</dbReference>
<feature type="transmembrane region" description="Helical" evidence="6">
    <location>
        <begin position="12"/>
        <end position="32"/>
    </location>
</feature>
<keyword evidence="2" id="KW-1003">Cell membrane</keyword>
<keyword evidence="5 6" id="KW-0472">Membrane</keyword>
<dbReference type="Pfam" id="PF10412">
    <property type="entry name" value="TrwB_AAD_bind"/>
    <property type="match status" value="1"/>
</dbReference>
<evidence type="ECO:0000313" key="9">
    <source>
        <dbReference type="EMBL" id="SDH52890.1"/>
    </source>
</evidence>
<evidence type="ECO:0000256" key="1">
    <source>
        <dbReference type="ARBA" id="ARBA00004651"/>
    </source>
</evidence>
<dbReference type="Gene3D" id="3.40.50.300">
    <property type="entry name" value="P-loop containing nucleotide triphosphate hydrolases"/>
    <property type="match status" value="1"/>
</dbReference>
<evidence type="ECO:0000259" key="8">
    <source>
        <dbReference type="Pfam" id="PF14293"/>
    </source>
</evidence>
<evidence type="ECO:0000259" key="7">
    <source>
        <dbReference type="Pfam" id="PF10412"/>
    </source>
</evidence>
<dbReference type="OrthoDB" id="102453at2"/>
<feature type="domain" description="Type IV secretion system coupling protein TraD DNA-binding" evidence="7">
    <location>
        <begin position="205"/>
        <end position="545"/>
    </location>
</feature>
<dbReference type="Proteomes" id="UP000199643">
    <property type="component" value="Unassembled WGS sequence"/>
</dbReference>
<dbReference type="SUPFAM" id="SSF52540">
    <property type="entry name" value="P-loop containing nucleoside triphosphate hydrolases"/>
    <property type="match status" value="1"/>
</dbReference>
<proteinExistence type="predicted"/>
<feature type="domain" description="YWFCY" evidence="8">
    <location>
        <begin position="2"/>
        <end position="151"/>
    </location>
</feature>
<dbReference type="PANTHER" id="PTHR37937:SF1">
    <property type="entry name" value="CONJUGATIVE TRANSFER: DNA TRANSPORT"/>
    <property type="match status" value="1"/>
</dbReference>
<evidence type="ECO:0000256" key="4">
    <source>
        <dbReference type="ARBA" id="ARBA00022989"/>
    </source>
</evidence>
<evidence type="ECO:0000256" key="2">
    <source>
        <dbReference type="ARBA" id="ARBA00022475"/>
    </source>
</evidence>
<dbReference type="InterPro" id="IPR025988">
    <property type="entry name" value="YWFCY_dom"/>
</dbReference>
<dbReference type="PANTHER" id="PTHR37937">
    <property type="entry name" value="CONJUGATIVE TRANSFER: DNA TRANSPORT"/>
    <property type="match status" value="1"/>
</dbReference>
<dbReference type="InterPro" id="IPR019476">
    <property type="entry name" value="T4SS_TraD_DNA-bd"/>
</dbReference>
<keyword evidence="3 6" id="KW-0812">Transmembrane</keyword>
<protein>
    <submittedName>
        <fullName evidence="9">Type IV secretion-system coupling protein DNA-binding domain-containing protein</fullName>
    </submittedName>
</protein>
<dbReference type="InterPro" id="IPR027417">
    <property type="entry name" value="P-loop_NTPase"/>
</dbReference>
<dbReference type="RefSeq" id="WP_090504092.1">
    <property type="nucleotide sequence ID" value="NZ_FNCH01000028.1"/>
</dbReference>
<dbReference type="AlphaFoldDB" id="A0A1G8D6K5"/>
<reference evidence="10" key="1">
    <citation type="submission" date="2016-10" db="EMBL/GenBank/DDBJ databases">
        <authorList>
            <person name="Varghese N."/>
            <person name="Submissions S."/>
        </authorList>
    </citation>
    <scope>NUCLEOTIDE SEQUENCE [LARGE SCALE GENOMIC DNA]</scope>
    <source>
        <strain evidence="10">DSM 17933</strain>
    </source>
</reference>
<feature type="transmembrane region" description="Helical" evidence="6">
    <location>
        <begin position="93"/>
        <end position="111"/>
    </location>
</feature>
<dbReference type="STRING" id="405671.SAMN05421827_12812"/>
<feature type="transmembrane region" description="Helical" evidence="6">
    <location>
        <begin position="123"/>
        <end position="140"/>
    </location>
</feature>
<evidence type="ECO:0000313" key="10">
    <source>
        <dbReference type="Proteomes" id="UP000199643"/>
    </source>
</evidence>
<dbReference type="GO" id="GO:0003677">
    <property type="term" value="F:DNA binding"/>
    <property type="evidence" value="ECO:0007669"/>
    <property type="project" value="UniProtKB-KW"/>
</dbReference>